<dbReference type="GO" id="GO:0045132">
    <property type="term" value="P:meiotic chromosome segregation"/>
    <property type="evidence" value="ECO:0007669"/>
    <property type="project" value="TreeGrafter"/>
</dbReference>
<protein>
    <recommendedName>
        <fullName evidence="15">Kinetochore protein NUF2</fullName>
    </recommendedName>
    <alternativeName>
        <fullName evidence="14">Cell division cycle-associated protein 1</fullName>
    </alternativeName>
    <alternativeName>
        <fullName evidence="13">Kinetochore protein Nuf2</fullName>
    </alternativeName>
</protein>
<organism evidence="18 19">
    <name type="scientific">Alligator mississippiensis</name>
    <name type="common">American alligator</name>
    <dbReference type="NCBI Taxonomy" id="8496"/>
    <lineage>
        <taxon>Eukaryota</taxon>
        <taxon>Metazoa</taxon>
        <taxon>Chordata</taxon>
        <taxon>Craniata</taxon>
        <taxon>Vertebrata</taxon>
        <taxon>Euteleostomi</taxon>
        <taxon>Archelosauria</taxon>
        <taxon>Archosauria</taxon>
        <taxon>Crocodylia</taxon>
        <taxon>Alligatoridae</taxon>
        <taxon>Alligatorinae</taxon>
        <taxon>Alligator</taxon>
    </lineage>
</organism>
<keyword evidence="6" id="KW-0498">Mitosis</keyword>
<evidence type="ECO:0000256" key="7">
    <source>
        <dbReference type="ARBA" id="ARBA00022838"/>
    </source>
</evidence>
<keyword evidence="11" id="KW-0137">Centromere</keyword>
<evidence type="ECO:0000256" key="13">
    <source>
        <dbReference type="ARBA" id="ARBA00070506"/>
    </source>
</evidence>
<evidence type="ECO:0000256" key="8">
    <source>
        <dbReference type="ARBA" id="ARBA00023054"/>
    </source>
</evidence>
<evidence type="ECO:0000256" key="11">
    <source>
        <dbReference type="ARBA" id="ARBA00023328"/>
    </source>
</evidence>
<keyword evidence="7" id="KW-0995">Kinetochore</keyword>
<comment type="caution">
    <text evidence="18">The sequence shown here is derived from an EMBL/GenBank/DDBJ whole genome shotgun (WGS) entry which is preliminary data.</text>
</comment>
<name>A0A151MIM4_ALLMI</name>
<evidence type="ECO:0000256" key="5">
    <source>
        <dbReference type="ARBA" id="ARBA00022618"/>
    </source>
</evidence>
<feature type="domain" description="Kinetochore protein Nuf2 N-terminal" evidence="17">
    <location>
        <begin position="93"/>
        <end position="233"/>
    </location>
</feature>
<dbReference type="GO" id="GO:0044877">
    <property type="term" value="F:protein-containing complex binding"/>
    <property type="evidence" value="ECO:0007669"/>
    <property type="project" value="TreeGrafter"/>
</dbReference>
<evidence type="ECO:0000256" key="1">
    <source>
        <dbReference type="ARBA" id="ARBA00004123"/>
    </source>
</evidence>
<dbReference type="Pfam" id="PF03800">
    <property type="entry name" value="Nuf2"/>
    <property type="match status" value="1"/>
</dbReference>
<feature type="coiled-coil region" evidence="16">
    <location>
        <begin position="311"/>
        <end position="370"/>
    </location>
</feature>
<dbReference type="EMBL" id="AKHW03006099">
    <property type="protein sequence ID" value="KYO24357.1"/>
    <property type="molecule type" value="Genomic_DNA"/>
</dbReference>
<keyword evidence="9" id="KW-0539">Nucleus</keyword>
<keyword evidence="8 16" id="KW-0175">Coiled coil</keyword>
<dbReference type="GO" id="GO:0051301">
    <property type="term" value="P:cell division"/>
    <property type="evidence" value="ECO:0007669"/>
    <property type="project" value="UniProtKB-KW"/>
</dbReference>
<dbReference type="Proteomes" id="UP000050525">
    <property type="component" value="Unassembled WGS sequence"/>
</dbReference>
<evidence type="ECO:0000256" key="15">
    <source>
        <dbReference type="ARBA" id="ARBA00093623"/>
    </source>
</evidence>
<feature type="coiled-coil region" evidence="16">
    <location>
        <begin position="233"/>
        <end position="260"/>
    </location>
</feature>
<keyword evidence="19" id="KW-1185">Reference proteome</keyword>
<dbReference type="GO" id="GO:0005634">
    <property type="term" value="C:nucleus"/>
    <property type="evidence" value="ECO:0007669"/>
    <property type="project" value="UniProtKB-SubCell"/>
</dbReference>
<evidence type="ECO:0000256" key="4">
    <source>
        <dbReference type="ARBA" id="ARBA00022454"/>
    </source>
</evidence>
<evidence type="ECO:0000313" key="18">
    <source>
        <dbReference type="EMBL" id="KYO24357.1"/>
    </source>
</evidence>
<comment type="function">
    <text evidence="12">Acts as a component of the essential kinetochore-associated NDC80 complex, which is required for chromosome segregation and spindle checkpoint activity. Required for kinetochore integrity and the organization of stable microtubule binding sites in the outer plate of the kinetochore. The NDC80 complex synergistically enhances the affinity of the SKA1 complex for microtubules and may allow the NDC80 complex to track depolymerizing microtubules.</text>
</comment>
<comment type="subcellular location">
    <subcellularLocation>
        <location evidence="2">Chromosome</location>
        <location evidence="2">Centromere</location>
        <location evidence="2">Kinetochore</location>
    </subcellularLocation>
    <subcellularLocation>
        <location evidence="1">Nucleus</location>
    </subcellularLocation>
</comment>
<proteinExistence type="inferred from homology"/>
<dbReference type="FunFam" id="1.10.418.60:FF:000001">
    <property type="entry name" value="NDC80 kinetochore complex component NUF2"/>
    <property type="match status" value="1"/>
</dbReference>
<keyword evidence="4" id="KW-0158">Chromosome</keyword>
<accession>A0A151MIM4</accession>
<evidence type="ECO:0000313" key="19">
    <source>
        <dbReference type="Proteomes" id="UP000050525"/>
    </source>
</evidence>
<evidence type="ECO:0000259" key="17">
    <source>
        <dbReference type="Pfam" id="PF03800"/>
    </source>
</evidence>
<evidence type="ECO:0000256" key="6">
    <source>
        <dbReference type="ARBA" id="ARBA00022776"/>
    </source>
</evidence>
<feature type="coiled-coil region" evidence="16">
    <location>
        <begin position="479"/>
        <end position="510"/>
    </location>
</feature>
<dbReference type="PANTHER" id="PTHR21650">
    <property type="entry name" value="MEMBRALIN/KINETOCHORE PROTEIN NUF2"/>
    <property type="match status" value="1"/>
</dbReference>
<evidence type="ECO:0000256" key="9">
    <source>
        <dbReference type="ARBA" id="ARBA00023242"/>
    </source>
</evidence>
<dbReference type="GO" id="GO:0031262">
    <property type="term" value="C:Ndc80 complex"/>
    <property type="evidence" value="ECO:0007669"/>
    <property type="project" value="InterPro"/>
</dbReference>
<dbReference type="STRING" id="8496.A0A151MIM4"/>
<evidence type="ECO:0000256" key="16">
    <source>
        <dbReference type="SAM" id="Coils"/>
    </source>
</evidence>
<dbReference type="GO" id="GO:0007052">
    <property type="term" value="P:mitotic spindle organization"/>
    <property type="evidence" value="ECO:0007669"/>
    <property type="project" value="TreeGrafter"/>
</dbReference>
<evidence type="ECO:0000256" key="12">
    <source>
        <dbReference type="ARBA" id="ARBA00045419"/>
    </source>
</evidence>
<evidence type="ECO:0000256" key="2">
    <source>
        <dbReference type="ARBA" id="ARBA00004629"/>
    </source>
</evidence>
<gene>
    <name evidence="18" type="primary">NUF2</name>
    <name evidence="18" type="ORF">Y1Q_0004369</name>
</gene>
<dbReference type="GO" id="GO:0051315">
    <property type="term" value="P:attachment of mitotic spindle microtubules to kinetochore"/>
    <property type="evidence" value="ECO:0007669"/>
    <property type="project" value="TreeGrafter"/>
</dbReference>
<comment type="similarity">
    <text evidence="3">Belongs to the NUF2 family.</text>
</comment>
<evidence type="ECO:0000256" key="10">
    <source>
        <dbReference type="ARBA" id="ARBA00023306"/>
    </source>
</evidence>
<evidence type="ECO:0000256" key="3">
    <source>
        <dbReference type="ARBA" id="ARBA00005498"/>
    </source>
</evidence>
<feature type="coiled-coil region" evidence="16">
    <location>
        <begin position="398"/>
        <end position="432"/>
    </location>
</feature>
<dbReference type="InterPro" id="IPR005549">
    <property type="entry name" value="Kinetochore_Nuf2_N"/>
</dbReference>
<sequence length="553" mass="64289">MLMTVHAAYGMRNLLIEYRHSISSSRHTMMMELFDLLDSFEEDELLHLKTVAIAHPTGWGPQNLWRLEGRFENGASSIARVPARQESGRMDLTFPRYGPNDLLTHLRNQVLAGAEAKNLVKSDLFPNPKPEVLHMIFMRVLQNVYGIRLEHFYMMPVTVEIIYPQILEGFLPVCNLYIHMGRFLPICRVNDFQIADIINPKAKRTARFLSAVLNFIHFQGSCRNAYLELQWTYKSAMEKIQQLQTANQQAAMKLEKLDTIPAEQQAEFKQLSDDIQELRQLLNTEYCRKTTALQEVTSQKKSEVSERTRSLNELKVTIATLKEEQEQLKSQIVESPEELKNYKEHMKETVQKLKKAKQDIIEKYESYRDLVEILPSCQLEVQLYQKRMQSQGENVDRMASILSEVRNLEDQIESAQRELKNAKTDEMSLKRLVTAKHEKLSTTGIRIKKKHEDVEQYKRTVFEHCNRVQEKRGAVYEKVTAIHKEIKQIRSKVQQLNENTEKEKMKAQEIYLNLRAGLEKYHESLAKIAENYATSRDAKIAELKMGLLSVQAS</sequence>
<reference evidence="18 19" key="1">
    <citation type="journal article" date="2012" name="Genome Biol.">
        <title>Sequencing three crocodilian genomes to illuminate the evolution of archosaurs and amniotes.</title>
        <authorList>
            <person name="St John J.A."/>
            <person name="Braun E.L."/>
            <person name="Isberg S.R."/>
            <person name="Miles L.G."/>
            <person name="Chong A.Y."/>
            <person name="Gongora J."/>
            <person name="Dalzell P."/>
            <person name="Moran C."/>
            <person name="Bed'hom B."/>
            <person name="Abzhanov A."/>
            <person name="Burgess S.C."/>
            <person name="Cooksey A.M."/>
            <person name="Castoe T.A."/>
            <person name="Crawford N.G."/>
            <person name="Densmore L.D."/>
            <person name="Drew J.C."/>
            <person name="Edwards S.V."/>
            <person name="Faircloth B.C."/>
            <person name="Fujita M.K."/>
            <person name="Greenwold M.J."/>
            <person name="Hoffmann F.G."/>
            <person name="Howard J.M."/>
            <person name="Iguchi T."/>
            <person name="Janes D.E."/>
            <person name="Khan S.Y."/>
            <person name="Kohno S."/>
            <person name="de Koning A.J."/>
            <person name="Lance S.L."/>
            <person name="McCarthy F.M."/>
            <person name="McCormack J.E."/>
            <person name="Merchant M.E."/>
            <person name="Peterson D.G."/>
            <person name="Pollock D.D."/>
            <person name="Pourmand N."/>
            <person name="Raney B.J."/>
            <person name="Roessler K.A."/>
            <person name="Sanford J.R."/>
            <person name="Sawyer R.H."/>
            <person name="Schmidt C.J."/>
            <person name="Triplett E.W."/>
            <person name="Tuberville T.D."/>
            <person name="Venegas-Anaya M."/>
            <person name="Howard J.T."/>
            <person name="Jarvis E.D."/>
            <person name="Guillette L.J.Jr."/>
            <person name="Glenn T.C."/>
            <person name="Green R.E."/>
            <person name="Ray D.A."/>
        </authorList>
    </citation>
    <scope>NUCLEOTIDE SEQUENCE [LARGE SCALE GENOMIC DNA]</scope>
    <source>
        <strain evidence="18">KSC_2009_1</strain>
    </source>
</reference>
<keyword evidence="5" id="KW-0132">Cell division</keyword>
<keyword evidence="10" id="KW-0131">Cell cycle</keyword>
<dbReference type="PANTHER" id="PTHR21650:SF2">
    <property type="entry name" value="KINETOCHORE PROTEIN NUF2"/>
    <property type="match status" value="1"/>
</dbReference>
<dbReference type="eggNOG" id="KOG4438">
    <property type="taxonomic scope" value="Eukaryota"/>
</dbReference>
<dbReference type="Gene3D" id="1.10.418.60">
    <property type="entry name" value="Ncd80 complex, Nuf2 subunit"/>
    <property type="match status" value="1"/>
</dbReference>
<dbReference type="AlphaFoldDB" id="A0A151MIM4"/>
<dbReference type="GO" id="GO:0051383">
    <property type="term" value="P:kinetochore organization"/>
    <property type="evidence" value="ECO:0007669"/>
    <property type="project" value="TreeGrafter"/>
</dbReference>
<dbReference type="InterPro" id="IPR038275">
    <property type="entry name" value="Nuf2_N_sf"/>
</dbReference>
<evidence type="ECO:0000256" key="14">
    <source>
        <dbReference type="ARBA" id="ARBA00079771"/>
    </source>
</evidence>